<protein>
    <submittedName>
        <fullName evidence="1">Uncharacterized protein</fullName>
    </submittedName>
</protein>
<name>A0A372IPI5_9BACT</name>
<dbReference type="EMBL" id="QVQT01000003">
    <property type="protein sequence ID" value="RFU16880.1"/>
    <property type="molecule type" value="Genomic_DNA"/>
</dbReference>
<evidence type="ECO:0000313" key="1">
    <source>
        <dbReference type="EMBL" id="RFU16880.1"/>
    </source>
</evidence>
<comment type="caution">
    <text evidence="1">The sequence shown here is derived from an EMBL/GenBank/DDBJ whole genome shotgun (WGS) entry which is preliminary data.</text>
</comment>
<evidence type="ECO:0000313" key="2">
    <source>
        <dbReference type="Proteomes" id="UP000264702"/>
    </source>
</evidence>
<gene>
    <name evidence="1" type="ORF">D0Y96_09060</name>
</gene>
<accession>A0A372IPI5</accession>
<organism evidence="1 2">
    <name type="scientific">Paracidobacterium acidisoli</name>
    <dbReference type="NCBI Taxonomy" id="2303751"/>
    <lineage>
        <taxon>Bacteria</taxon>
        <taxon>Pseudomonadati</taxon>
        <taxon>Acidobacteriota</taxon>
        <taxon>Terriglobia</taxon>
        <taxon>Terriglobales</taxon>
        <taxon>Acidobacteriaceae</taxon>
        <taxon>Paracidobacterium</taxon>
    </lineage>
</organism>
<dbReference type="Proteomes" id="UP000264702">
    <property type="component" value="Unassembled WGS sequence"/>
</dbReference>
<dbReference type="AlphaFoldDB" id="A0A372IPI5"/>
<sequence length="59" mass="6460">MKAEVVTGSSYMDGPPLTGSAFRALWSVNRRERASFLTQGVEHKADIFFSLPVFSGNPV</sequence>
<keyword evidence="2" id="KW-1185">Reference proteome</keyword>
<proteinExistence type="predicted"/>
<reference evidence="1 2" key="1">
    <citation type="submission" date="2018-08" db="EMBL/GenBank/DDBJ databases">
        <title>Acidipila sp. 4G-K13, an acidobacterium isolated from forest soil.</title>
        <authorList>
            <person name="Gao Z.-H."/>
            <person name="Qiu L.-H."/>
        </authorList>
    </citation>
    <scope>NUCLEOTIDE SEQUENCE [LARGE SCALE GENOMIC DNA]</scope>
    <source>
        <strain evidence="1 2">4G-K13</strain>
    </source>
</reference>